<dbReference type="EMBL" id="ATHJ01000092">
    <property type="protein sequence ID" value="EPR39167.1"/>
    <property type="molecule type" value="Genomic_DNA"/>
</dbReference>
<comment type="similarity">
    <text evidence="1 8">Belongs to the CoaE family.</text>
</comment>
<evidence type="ECO:0000256" key="7">
    <source>
        <dbReference type="ARBA" id="ARBA00022993"/>
    </source>
</evidence>
<dbReference type="HAMAP" id="MF_00376">
    <property type="entry name" value="Dephospho_CoA_kinase"/>
    <property type="match status" value="1"/>
</dbReference>
<feature type="binding site" evidence="8">
    <location>
        <begin position="11"/>
        <end position="16"/>
    </location>
    <ligand>
        <name>ATP</name>
        <dbReference type="ChEBI" id="CHEBI:30616"/>
    </ligand>
</feature>
<evidence type="ECO:0000256" key="8">
    <source>
        <dbReference type="HAMAP-Rule" id="MF_00376"/>
    </source>
</evidence>
<dbReference type="Pfam" id="PF01121">
    <property type="entry name" value="CoaE"/>
    <property type="match status" value="1"/>
</dbReference>
<evidence type="ECO:0000256" key="1">
    <source>
        <dbReference type="ARBA" id="ARBA00009018"/>
    </source>
</evidence>
<dbReference type="OrthoDB" id="9812943at2"/>
<dbReference type="EC" id="2.7.1.24" evidence="8 9"/>
<dbReference type="UniPathway" id="UPA00241">
    <property type="reaction ID" value="UER00356"/>
</dbReference>
<evidence type="ECO:0000256" key="5">
    <source>
        <dbReference type="ARBA" id="ARBA00022777"/>
    </source>
</evidence>
<accession>S7TPL6</accession>
<dbReference type="PANTHER" id="PTHR10695">
    <property type="entry name" value="DEPHOSPHO-COA KINASE-RELATED"/>
    <property type="match status" value="1"/>
</dbReference>
<dbReference type="GO" id="GO:0004140">
    <property type="term" value="F:dephospho-CoA kinase activity"/>
    <property type="evidence" value="ECO:0007669"/>
    <property type="project" value="UniProtKB-UniRule"/>
</dbReference>
<dbReference type="FunFam" id="3.40.50.300:FF:000991">
    <property type="entry name" value="Dephospho-CoA kinase"/>
    <property type="match status" value="1"/>
</dbReference>
<comment type="caution">
    <text evidence="10">The sequence shown here is derived from an EMBL/GenBank/DDBJ whole genome shotgun (WGS) entry which is preliminary data.</text>
</comment>
<comment type="subcellular location">
    <subcellularLocation>
        <location evidence="8">Cytoplasm</location>
    </subcellularLocation>
</comment>
<dbReference type="PROSITE" id="PS51219">
    <property type="entry name" value="DPCK"/>
    <property type="match status" value="1"/>
</dbReference>
<comment type="catalytic activity">
    <reaction evidence="8">
        <text>3'-dephospho-CoA + ATP = ADP + CoA + H(+)</text>
        <dbReference type="Rhea" id="RHEA:18245"/>
        <dbReference type="ChEBI" id="CHEBI:15378"/>
        <dbReference type="ChEBI" id="CHEBI:30616"/>
        <dbReference type="ChEBI" id="CHEBI:57287"/>
        <dbReference type="ChEBI" id="CHEBI:57328"/>
        <dbReference type="ChEBI" id="CHEBI:456216"/>
        <dbReference type="EC" id="2.7.1.24"/>
    </reaction>
</comment>
<dbReference type="STRING" id="897.B2D07_10740"/>
<keyword evidence="3 8" id="KW-0808">Transferase</keyword>
<dbReference type="Proteomes" id="UP000014977">
    <property type="component" value="Unassembled WGS sequence"/>
</dbReference>
<comment type="function">
    <text evidence="8">Catalyzes the phosphorylation of the 3'-hydroxyl group of dephosphocoenzyme A to form coenzyme A.</text>
</comment>
<dbReference type="eggNOG" id="COG0237">
    <property type="taxonomic scope" value="Bacteria"/>
</dbReference>
<keyword evidence="4 8" id="KW-0547">Nucleotide-binding</keyword>
<gene>
    <name evidence="8" type="primary">coaE</name>
    <name evidence="10" type="ORF">dsmv_2823</name>
</gene>
<protein>
    <recommendedName>
        <fullName evidence="8 9">Dephospho-CoA kinase</fullName>
        <ecNumber evidence="8 9">2.7.1.24</ecNumber>
    </recommendedName>
    <alternativeName>
        <fullName evidence="8">Dephosphocoenzyme A kinase</fullName>
    </alternativeName>
</protein>
<keyword evidence="6 8" id="KW-0067">ATP-binding</keyword>
<sequence>MVIAGLTGGIATGKSTVARFFKAAGAAVIDADQIAHDVVRRGLPAWQGIVAAFSRDVLREDGEIDREKLGRIIFNDAARKSALNRIVHPFVFEEMEKQMREIEATAPETVVIQDIPLLFESGMHRKLPRIIVVYVPEALQFSRLMKRNHLSAAEARARIRSQIPIEEKRNLADILIDNSGTLEQTRERSLEVYAMLKRSVSRP</sequence>
<dbReference type="NCBIfam" id="TIGR00152">
    <property type="entry name" value="dephospho-CoA kinase"/>
    <property type="match status" value="1"/>
</dbReference>
<evidence type="ECO:0000256" key="2">
    <source>
        <dbReference type="ARBA" id="ARBA00022490"/>
    </source>
</evidence>
<evidence type="ECO:0000256" key="3">
    <source>
        <dbReference type="ARBA" id="ARBA00022679"/>
    </source>
</evidence>
<comment type="pathway">
    <text evidence="8">Cofactor biosynthesis; coenzyme A biosynthesis; CoA from (R)-pantothenate: step 5/5.</text>
</comment>
<dbReference type="InterPro" id="IPR027417">
    <property type="entry name" value="P-loop_NTPase"/>
</dbReference>
<dbReference type="RefSeq" id="WP_020877580.1">
    <property type="nucleotide sequence ID" value="NZ_ATHJ01000092.1"/>
</dbReference>
<dbReference type="SUPFAM" id="SSF52540">
    <property type="entry name" value="P-loop containing nucleoside triphosphate hydrolases"/>
    <property type="match status" value="1"/>
</dbReference>
<dbReference type="Gene3D" id="3.40.50.300">
    <property type="entry name" value="P-loop containing nucleotide triphosphate hydrolases"/>
    <property type="match status" value="1"/>
</dbReference>
<reference evidence="10 11" key="1">
    <citation type="journal article" date="2013" name="Genome Announc.">
        <title>Draft genome sequences for three mercury-methylating, sulfate-reducing bacteria.</title>
        <authorList>
            <person name="Brown S.D."/>
            <person name="Hurt R.A.Jr."/>
            <person name="Gilmour C.C."/>
            <person name="Elias D.A."/>
        </authorList>
    </citation>
    <scope>NUCLEOTIDE SEQUENCE [LARGE SCALE GENOMIC DNA]</scope>
    <source>
        <strain evidence="10 11">DSM 2059</strain>
    </source>
</reference>
<dbReference type="AlphaFoldDB" id="S7TPL6"/>
<dbReference type="GO" id="GO:0005524">
    <property type="term" value="F:ATP binding"/>
    <property type="evidence" value="ECO:0007669"/>
    <property type="project" value="UniProtKB-UniRule"/>
</dbReference>
<evidence type="ECO:0000313" key="10">
    <source>
        <dbReference type="EMBL" id="EPR39167.1"/>
    </source>
</evidence>
<name>S7TPL6_DESML</name>
<keyword evidence="11" id="KW-1185">Reference proteome</keyword>
<dbReference type="InterPro" id="IPR001977">
    <property type="entry name" value="Depp_CoAkinase"/>
</dbReference>
<evidence type="ECO:0000313" key="11">
    <source>
        <dbReference type="Proteomes" id="UP000014977"/>
    </source>
</evidence>
<keyword evidence="5 8" id="KW-0418">Kinase</keyword>
<dbReference type="PANTHER" id="PTHR10695:SF46">
    <property type="entry name" value="BIFUNCTIONAL COENZYME A SYNTHASE-RELATED"/>
    <property type="match status" value="1"/>
</dbReference>
<evidence type="ECO:0000256" key="9">
    <source>
        <dbReference type="NCBIfam" id="TIGR00152"/>
    </source>
</evidence>
<keyword evidence="2 8" id="KW-0963">Cytoplasm</keyword>
<evidence type="ECO:0000256" key="6">
    <source>
        <dbReference type="ARBA" id="ARBA00022840"/>
    </source>
</evidence>
<dbReference type="PATRIC" id="fig|1121405.3.peg.2508"/>
<dbReference type="GO" id="GO:0015937">
    <property type="term" value="P:coenzyme A biosynthetic process"/>
    <property type="evidence" value="ECO:0007669"/>
    <property type="project" value="UniProtKB-UniRule"/>
</dbReference>
<dbReference type="CDD" id="cd02022">
    <property type="entry name" value="DPCK"/>
    <property type="match status" value="1"/>
</dbReference>
<dbReference type="GO" id="GO:0005737">
    <property type="term" value="C:cytoplasm"/>
    <property type="evidence" value="ECO:0007669"/>
    <property type="project" value="UniProtKB-SubCell"/>
</dbReference>
<keyword evidence="7 8" id="KW-0173">Coenzyme A biosynthesis</keyword>
<evidence type="ECO:0000256" key="4">
    <source>
        <dbReference type="ARBA" id="ARBA00022741"/>
    </source>
</evidence>
<organism evidence="10 11">
    <name type="scientific">Desulfococcus multivorans DSM 2059</name>
    <dbReference type="NCBI Taxonomy" id="1121405"/>
    <lineage>
        <taxon>Bacteria</taxon>
        <taxon>Pseudomonadati</taxon>
        <taxon>Thermodesulfobacteriota</taxon>
        <taxon>Desulfobacteria</taxon>
        <taxon>Desulfobacterales</taxon>
        <taxon>Desulfococcaceae</taxon>
        <taxon>Desulfococcus</taxon>
    </lineage>
</organism>
<proteinExistence type="inferred from homology"/>